<gene>
    <name evidence="2" type="ORF">S03H2_61019</name>
</gene>
<proteinExistence type="predicted"/>
<feature type="compositionally biased region" description="Basic and acidic residues" evidence="1">
    <location>
        <begin position="71"/>
        <end position="84"/>
    </location>
</feature>
<dbReference type="EMBL" id="BARU01039363">
    <property type="protein sequence ID" value="GAH80273.1"/>
    <property type="molecule type" value="Genomic_DNA"/>
</dbReference>
<accession>X1KDY6</accession>
<feature type="non-terminal residue" evidence="2">
    <location>
        <position position="1"/>
    </location>
</feature>
<protein>
    <submittedName>
        <fullName evidence="2">Uncharacterized protein</fullName>
    </submittedName>
</protein>
<dbReference type="AlphaFoldDB" id="X1KDY6"/>
<feature type="region of interest" description="Disordered" evidence="1">
    <location>
        <begin position="40"/>
        <end position="84"/>
    </location>
</feature>
<sequence>TSSQGYGTLKGVYGGTPRGKGHLFYLHRHRGILNPVLEHQTTEQEEEQVGNRVKNRSASWGEASINNVHPDMLKVKKDMGTGEH</sequence>
<reference evidence="2" key="1">
    <citation type="journal article" date="2014" name="Front. Microbiol.">
        <title>High frequency of phylogenetically diverse reductive dehalogenase-homologous genes in deep subseafloor sedimentary metagenomes.</title>
        <authorList>
            <person name="Kawai M."/>
            <person name="Futagami T."/>
            <person name="Toyoda A."/>
            <person name="Takaki Y."/>
            <person name="Nishi S."/>
            <person name="Hori S."/>
            <person name="Arai W."/>
            <person name="Tsubouchi T."/>
            <person name="Morono Y."/>
            <person name="Uchiyama I."/>
            <person name="Ito T."/>
            <person name="Fujiyama A."/>
            <person name="Inagaki F."/>
            <person name="Takami H."/>
        </authorList>
    </citation>
    <scope>NUCLEOTIDE SEQUENCE</scope>
    <source>
        <strain evidence="2">Expedition CK06-06</strain>
    </source>
</reference>
<evidence type="ECO:0000256" key="1">
    <source>
        <dbReference type="SAM" id="MobiDB-lite"/>
    </source>
</evidence>
<evidence type="ECO:0000313" key="2">
    <source>
        <dbReference type="EMBL" id="GAH80273.1"/>
    </source>
</evidence>
<name>X1KDY6_9ZZZZ</name>
<comment type="caution">
    <text evidence="2">The sequence shown here is derived from an EMBL/GenBank/DDBJ whole genome shotgun (WGS) entry which is preliminary data.</text>
</comment>
<organism evidence="2">
    <name type="scientific">marine sediment metagenome</name>
    <dbReference type="NCBI Taxonomy" id="412755"/>
    <lineage>
        <taxon>unclassified sequences</taxon>
        <taxon>metagenomes</taxon>
        <taxon>ecological metagenomes</taxon>
    </lineage>
</organism>